<evidence type="ECO:0000259" key="3">
    <source>
        <dbReference type="PROSITE" id="PS50977"/>
    </source>
</evidence>
<dbReference type="Gene3D" id="1.10.357.10">
    <property type="entry name" value="Tetracycline Repressor, domain 2"/>
    <property type="match status" value="1"/>
</dbReference>
<reference evidence="4 5" key="1">
    <citation type="submission" date="2020-08" db="EMBL/GenBank/DDBJ databases">
        <title>Sequencing the genomes of 1000 actinobacteria strains.</title>
        <authorList>
            <person name="Klenk H.-P."/>
        </authorList>
    </citation>
    <scope>NUCLEOTIDE SEQUENCE [LARGE SCALE GENOMIC DNA]</scope>
    <source>
        <strain evidence="4 5">DSM 44598</strain>
    </source>
</reference>
<feature type="domain" description="HTH tetR-type" evidence="3">
    <location>
        <begin position="13"/>
        <end position="72"/>
    </location>
</feature>
<dbReference type="EMBL" id="JACHDO010000001">
    <property type="protein sequence ID" value="MBB5492569.1"/>
    <property type="molecule type" value="Genomic_DNA"/>
</dbReference>
<evidence type="ECO:0000256" key="1">
    <source>
        <dbReference type="ARBA" id="ARBA00023125"/>
    </source>
</evidence>
<dbReference type="InterPro" id="IPR001647">
    <property type="entry name" value="HTH_TetR"/>
</dbReference>
<sequence>MSSSRKVPPDGDLTARARIRDAAIECFGEKGFGVTVRAIADRASVSPGLVIHHFGSKAKLRETCDEYVRQVIYEAKKESVSHPSADGMIRSLRAVDQYSGLLAYLFRAMQEGGELSRHLYEAMVADVQSYLDIGVREGTIRPSRDPAKRARWLAANGFGSILVLVTMQRDQENPDFGQVLHDWEQQYILPALEVYTEGLLADRTMLDAYLVYVSDPPEEER</sequence>
<dbReference type="PANTHER" id="PTHR30055">
    <property type="entry name" value="HTH-TYPE TRANSCRIPTIONAL REGULATOR RUTR"/>
    <property type="match status" value="1"/>
</dbReference>
<dbReference type="InterPro" id="IPR009057">
    <property type="entry name" value="Homeodomain-like_sf"/>
</dbReference>
<accession>A0A840W6E3</accession>
<dbReference type="SUPFAM" id="SSF48498">
    <property type="entry name" value="Tetracyclin repressor-like, C-terminal domain"/>
    <property type="match status" value="1"/>
</dbReference>
<keyword evidence="5" id="KW-1185">Reference proteome</keyword>
<dbReference type="AlphaFoldDB" id="A0A840W6E3"/>
<keyword evidence="1 2" id="KW-0238">DNA-binding</keyword>
<dbReference type="PROSITE" id="PS50977">
    <property type="entry name" value="HTH_TETR_2"/>
    <property type="match status" value="1"/>
</dbReference>
<gene>
    <name evidence="4" type="ORF">HNR07_003706</name>
</gene>
<dbReference type="Pfam" id="PF17933">
    <property type="entry name" value="TetR_C_25"/>
    <property type="match status" value="1"/>
</dbReference>
<dbReference type="Proteomes" id="UP000579647">
    <property type="component" value="Unassembled WGS sequence"/>
</dbReference>
<dbReference type="InterPro" id="IPR036271">
    <property type="entry name" value="Tet_transcr_reg_TetR-rel_C_sf"/>
</dbReference>
<dbReference type="SUPFAM" id="SSF46689">
    <property type="entry name" value="Homeodomain-like"/>
    <property type="match status" value="1"/>
</dbReference>
<dbReference type="PRINTS" id="PR00455">
    <property type="entry name" value="HTHTETR"/>
</dbReference>
<protein>
    <submittedName>
        <fullName evidence="4">AcrR family transcriptional regulator</fullName>
    </submittedName>
</protein>
<name>A0A840W6E3_9ACTN</name>
<dbReference type="GO" id="GO:0003700">
    <property type="term" value="F:DNA-binding transcription factor activity"/>
    <property type="evidence" value="ECO:0007669"/>
    <property type="project" value="TreeGrafter"/>
</dbReference>
<dbReference type="InterPro" id="IPR050109">
    <property type="entry name" value="HTH-type_TetR-like_transc_reg"/>
</dbReference>
<organism evidence="4 5">
    <name type="scientific">Nocardiopsis metallicus</name>
    <dbReference type="NCBI Taxonomy" id="179819"/>
    <lineage>
        <taxon>Bacteria</taxon>
        <taxon>Bacillati</taxon>
        <taxon>Actinomycetota</taxon>
        <taxon>Actinomycetes</taxon>
        <taxon>Streptosporangiales</taxon>
        <taxon>Nocardiopsidaceae</taxon>
        <taxon>Nocardiopsis</taxon>
    </lineage>
</organism>
<dbReference type="InterPro" id="IPR041484">
    <property type="entry name" value="TetR_C_25"/>
</dbReference>
<evidence type="ECO:0000256" key="2">
    <source>
        <dbReference type="PROSITE-ProRule" id="PRU00335"/>
    </source>
</evidence>
<evidence type="ECO:0000313" key="5">
    <source>
        <dbReference type="Proteomes" id="UP000579647"/>
    </source>
</evidence>
<comment type="caution">
    <text evidence="4">The sequence shown here is derived from an EMBL/GenBank/DDBJ whole genome shotgun (WGS) entry which is preliminary data.</text>
</comment>
<feature type="DNA-binding region" description="H-T-H motif" evidence="2">
    <location>
        <begin position="35"/>
        <end position="54"/>
    </location>
</feature>
<proteinExistence type="predicted"/>
<dbReference type="RefSeq" id="WP_184365998.1">
    <property type="nucleotide sequence ID" value="NZ_BAAAKM010000033.1"/>
</dbReference>
<evidence type="ECO:0000313" key="4">
    <source>
        <dbReference type="EMBL" id="MBB5492569.1"/>
    </source>
</evidence>
<dbReference type="Pfam" id="PF00440">
    <property type="entry name" value="TetR_N"/>
    <property type="match status" value="1"/>
</dbReference>
<dbReference type="PANTHER" id="PTHR30055:SF146">
    <property type="entry name" value="HTH-TYPE TRANSCRIPTIONAL DUAL REGULATOR CECR"/>
    <property type="match status" value="1"/>
</dbReference>
<dbReference type="GO" id="GO:0000976">
    <property type="term" value="F:transcription cis-regulatory region binding"/>
    <property type="evidence" value="ECO:0007669"/>
    <property type="project" value="TreeGrafter"/>
</dbReference>